<feature type="region of interest" description="Disordered" evidence="11">
    <location>
        <begin position="1558"/>
        <end position="1579"/>
    </location>
</feature>
<name>A0AA36F4Y6_OCTVU</name>
<feature type="compositionally biased region" description="Basic and acidic residues" evidence="11">
    <location>
        <begin position="1131"/>
        <end position="1141"/>
    </location>
</feature>
<evidence type="ECO:0000256" key="3">
    <source>
        <dbReference type="ARBA" id="ARBA00022536"/>
    </source>
</evidence>
<dbReference type="InterPro" id="IPR049883">
    <property type="entry name" value="NOTCH1_EGF-like"/>
</dbReference>
<feature type="region of interest" description="Disordered" evidence="11">
    <location>
        <begin position="836"/>
        <end position="1299"/>
    </location>
</feature>
<organism evidence="16 17">
    <name type="scientific">Octopus vulgaris</name>
    <name type="common">Common octopus</name>
    <dbReference type="NCBI Taxonomy" id="6645"/>
    <lineage>
        <taxon>Eukaryota</taxon>
        <taxon>Metazoa</taxon>
        <taxon>Spiralia</taxon>
        <taxon>Lophotrochozoa</taxon>
        <taxon>Mollusca</taxon>
        <taxon>Cephalopoda</taxon>
        <taxon>Coleoidea</taxon>
        <taxon>Octopodiformes</taxon>
        <taxon>Octopoda</taxon>
        <taxon>Incirrata</taxon>
        <taxon>Octopodidae</taxon>
        <taxon>Octopus</taxon>
    </lineage>
</organism>
<dbReference type="PANTHER" id="PTHR13802:SF52">
    <property type="entry name" value="MUCIN-4"/>
    <property type="match status" value="1"/>
</dbReference>
<dbReference type="InterPro" id="IPR001774">
    <property type="entry name" value="DSL"/>
</dbReference>
<keyword evidence="8 9" id="KW-1015">Disulfide bond</keyword>
<feature type="region of interest" description="Disordered" evidence="11">
    <location>
        <begin position="773"/>
        <end position="792"/>
    </location>
</feature>
<feature type="compositionally biased region" description="Basic and acidic residues" evidence="11">
    <location>
        <begin position="1080"/>
        <end position="1089"/>
    </location>
</feature>
<feature type="compositionally biased region" description="Basic and acidic residues" evidence="11">
    <location>
        <begin position="947"/>
        <end position="956"/>
    </location>
</feature>
<feature type="compositionally biased region" description="Basic and acidic residues" evidence="11">
    <location>
        <begin position="1051"/>
        <end position="1060"/>
    </location>
</feature>
<dbReference type="Pfam" id="PF00008">
    <property type="entry name" value="EGF"/>
    <property type="match status" value="1"/>
</dbReference>
<dbReference type="CDD" id="cd00054">
    <property type="entry name" value="EGF_CA"/>
    <property type="match status" value="1"/>
</dbReference>
<keyword evidence="6 12" id="KW-1133">Transmembrane helix</keyword>
<dbReference type="EMBL" id="OX597819">
    <property type="protein sequence ID" value="CAI9724672.1"/>
    <property type="molecule type" value="Genomic_DNA"/>
</dbReference>
<dbReference type="InterPro" id="IPR000742">
    <property type="entry name" value="EGF"/>
</dbReference>
<feature type="compositionally biased region" description="Basic and acidic residues" evidence="11">
    <location>
        <begin position="1209"/>
        <end position="1224"/>
    </location>
</feature>
<feature type="domain" description="DSL" evidence="14">
    <location>
        <begin position="522"/>
        <end position="565"/>
    </location>
</feature>
<dbReference type="SMART" id="SM00216">
    <property type="entry name" value="VWD"/>
    <property type="match status" value="1"/>
</dbReference>
<dbReference type="Pfam" id="PF07645">
    <property type="entry name" value="EGF_CA"/>
    <property type="match status" value="1"/>
</dbReference>
<evidence type="ECO:0000256" key="8">
    <source>
        <dbReference type="ARBA" id="ARBA00023157"/>
    </source>
</evidence>
<feature type="disulfide bond" evidence="10">
    <location>
        <begin position="524"/>
        <end position="533"/>
    </location>
</feature>
<evidence type="ECO:0000313" key="17">
    <source>
        <dbReference type="Proteomes" id="UP001162480"/>
    </source>
</evidence>
<keyword evidence="3 9" id="KW-0245">EGF-like domain</keyword>
<evidence type="ECO:0000256" key="10">
    <source>
        <dbReference type="PROSITE-ProRule" id="PRU00377"/>
    </source>
</evidence>
<feature type="domain" description="EGF-like" evidence="13">
    <location>
        <begin position="729"/>
        <end position="771"/>
    </location>
</feature>
<dbReference type="PROSITE" id="PS01186">
    <property type="entry name" value="EGF_2"/>
    <property type="match status" value="3"/>
</dbReference>
<keyword evidence="4 12" id="KW-0812">Transmembrane</keyword>
<comment type="subcellular location">
    <subcellularLocation>
        <location evidence="1">Membrane</location>
    </subcellularLocation>
</comment>
<evidence type="ECO:0000259" key="14">
    <source>
        <dbReference type="PROSITE" id="PS51051"/>
    </source>
</evidence>
<dbReference type="PROSITE" id="PS51233">
    <property type="entry name" value="VWFD"/>
    <property type="match status" value="1"/>
</dbReference>
<feature type="compositionally biased region" description="Basic and acidic residues" evidence="11">
    <location>
        <begin position="999"/>
        <end position="1008"/>
    </location>
</feature>
<dbReference type="PANTHER" id="PTHR13802">
    <property type="entry name" value="MUCIN 4-RELATED"/>
    <property type="match status" value="1"/>
</dbReference>
<gene>
    <name evidence="16" type="ORF">OCTVUL_1B008194</name>
</gene>
<dbReference type="PROSITE" id="PS01187">
    <property type="entry name" value="EGF_CA"/>
    <property type="match status" value="1"/>
</dbReference>
<feature type="domain" description="EGF-like" evidence="13">
    <location>
        <begin position="648"/>
        <end position="687"/>
    </location>
</feature>
<keyword evidence="5" id="KW-0677">Repeat</keyword>
<evidence type="ECO:0000256" key="12">
    <source>
        <dbReference type="SAM" id="Phobius"/>
    </source>
</evidence>
<dbReference type="PROSITE" id="PS00010">
    <property type="entry name" value="ASX_HYDROXYL"/>
    <property type="match status" value="2"/>
</dbReference>
<dbReference type="Pfam" id="PF23263">
    <property type="entry name" value="C8-3_MUC4"/>
    <property type="match status" value="1"/>
</dbReference>
<dbReference type="InterPro" id="IPR001881">
    <property type="entry name" value="EGF-like_Ca-bd_dom"/>
</dbReference>
<feature type="domain" description="EGF-like" evidence="13">
    <location>
        <begin position="568"/>
        <end position="607"/>
    </location>
</feature>
<feature type="compositionally biased region" description="Polar residues" evidence="11">
    <location>
        <begin position="1560"/>
        <end position="1571"/>
    </location>
</feature>
<evidence type="ECO:0000256" key="9">
    <source>
        <dbReference type="PROSITE-ProRule" id="PRU00076"/>
    </source>
</evidence>
<dbReference type="Gene3D" id="2.10.25.10">
    <property type="entry name" value="Laminin"/>
    <property type="match status" value="3"/>
</dbReference>
<dbReference type="SUPFAM" id="SSF57184">
    <property type="entry name" value="Growth factor receptor domain"/>
    <property type="match status" value="1"/>
</dbReference>
<feature type="compositionally biased region" description="Basic and acidic residues" evidence="11">
    <location>
        <begin position="973"/>
        <end position="982"/>
    </location>
</feature>
<dbReference type="PROSITE" id="PS51051">
    <property type="entry name" value="DSL"/>
    <property type="match status" value="1"/>
</dbReference>
<dbReference type="InterPro" id="IPR056619">
    <property type="entry name" value="C8-3_MUC4"/>
</dbReference>
<dbReference type="InterPro" id="IPR000152">
    <property type="entry name" value="EGF-type_Asp/Asn_hydroxyl_site"/>
</dbReference>
<feature type="compositionally biased region" description="Basic and acidic residues" evidence="11">
    <location>
        <begin position="892"/>
        <end position="901"/>
    </location>
</feature>
<feature type="compositionally biased region" description="Basic and acidic residues" evidence="11">
    <location>
        <begin position="1245"/>
        <end position="1270"/>
    </location>
</feature>
<keyword evidence="7 12" id="KW-0472">Membrane</keyword>
<feature type="compositionally biased region" description="Polar residues" evidence="11">
    <location>
        <begin position="1274"/>
        <end position="1290"/>
    </location>
</feature>
<dbReference type="GO" id="GO:0016020">
    <property type="term" value="C:membrane"/>
    <property type="evidence" value="ECO:0007669"/>
    <property type="project" value="UniProtKB-SubCell"/>
</dbReference>
<evidence type="ECO:0000256" key="5">
    <source>
        <dbReference type="ARBA" id="ARBA00022737"/>
    </source>
</evidence>
<evidence type="ECO:0000256" key="6">
    <source>
        <dbReference type="ARBA" id="ARBA00022989"/>
    </source>
</evidence>
<dbReference type="GO" id="GO:0007154">
    <property type="term" value="P:cell communication"/>
    <property type="evidence" value="ECO:0007669"/>
    <property type="project" value="InterPro"/>
</dbReference>
<proteinExistence type="predicted"/>
<dbReference type="GO" id="GO:0005509">
    <property type="term" value="F:calcium ion binding"/>
    <property type="evidence" value="ECO:0007669"/>
    <property type="project" value="InterPro"/>
</dbReference>
<feature type="disulfide bond" evidence="9">
    <location>
        <begin position="652"/>
        <end position="662"/>
    </location>
</feature>
<dbReference type="SMART" id="SM00181">
    <property type="entry name" value="EGF"/>
    <property type="match status" value="8"/>
</dbReference>
<evidence type="ECO:0000256" key="11">
    <source>
        <dbReference type="SAM" id="MobiDB-lite"/>
    </source>
</evidence>
<feature type="transmembrane region" description="Helical" evidence="12">
    <location>
        <begin position="1349"/>
        <end position="1371"/>
    </location>
</feature>
<evidence type="ECO:0000259" key="13">
    <source>
        <dbReference type="PROSITE" id="PS50026"/>
    </source>
</evidence>
<dbReference type="Proteomes" id="UP001162480">
    <property type="component" value="Chromosome 6"/>
</dbReference>
<feature type="compositionally biased region" description="Polar residues" evidence="11">
    <location>
        <begin position="1228"/>
        <end position="1244"/>
    </location>
</feature>
<sequence length="1579" mass="173921">MLLVTDGSSTYLLYFYKPCEMDMKIDVKALMGFNLGGNRRFMHKDSLKTNSLVNIDIKEGNTAWMFGDPHIQTLDGLKYSFNGLGEYTLIRVHSKTTGINMLEIQARTAQAKNSNGTLINATIFSAFAMKDFITNAAAQVELAADEKTLVIYHNGIDKTLDFQKDPNYSLTDPDLFISRNSNNQTNQSVSLTFTSGVDVSVTVGIRMLAVTVSLPEGYKNTTLTSGLMGVYNDNKTDDLTTPNGTVLPDTSSERDIFYKFGQRWAIKSSLFKYPKDLSNADFTDTSFVPLFIDKNSEIYNKSLKICNADDNACIYDYIATGDESIAKATESLDKEAKDDFEAARNTAPEISGEETVKIIINATATAILNVTDAENDDITITKQQGGEYFNVSKSGSDITLSIYLMHSNAVNISIVATDGKNASSAEFMMTIVLCSGCSNHGNCREDNPVIRTENFVLQSCDCEDEYAGDNCEKDFDGCSGDPCPGVGKCEDLKPEEHKAQNTSFRCNCPRGYVLSNATSRCLECDENHFGDKCEGDCNICNEKSTERCDKVSGCICNEGWKGSTCEADINECLNASVCSANEDCKNQNGTYECKCQSGYKKEENKCVVIEKCQSLNCPDTCNVNNGTASCQCKRFYELDPATNNTCIAIDKCSPNPCSNGTCQTDADSFKCICEIGYKLANDKLTCKPCDTYTYGYNCNMTCGCVKGSCDSVKGCICNAGYTGVKCDTRIDFCAANIGICDNKTSECVNGEQNYTCVCKDGYFKTESGRCQNDKTTENPTVPTTEVDKTTENSTVPTTEVFSYSVTIWINMTFIANLKDKLKQVIQNETYLHNSHRLTDDNTKHKHVNSGNVNSDNDLRSRKNHRRAHSANDNRRNVHIAPDSANNSATDGALDRAKDNRRNVHIAPDSANNSATDGALDRAKDNRSNHRNVHIAPDSANNSATDGALDRAKDNRRNVHIAPDSANNSATDGALDRAKDNRRNVHIAPDSANNSATDGALDRAKDNRRNVHIVPDSANNSATDRALDRAKDNRRNVHIAPDSANNSATDGALDRAKDNRSNHRNVHIAPDSANNSATDGALDRAKDNRRNVHIAPDSANNSATDGALDRAKDNRRNVHIVPDSANNSATDRALDRAKDNRRNVHIAPDSANNSATDGALVSAKDNRRNVHIVPDSANNSATDGALDRAKDNRRNVHIAPDSANNSADGALDRANDNRSQNDHGIFHSGNDSANGSVHDSATDSVNDNRSRNDHGKHHNANDNRSQNDHGIFHSGNDSANGSVHDSATDSVNDNRRNGSVIVDHTVKTSYESLDALNKTLETIESGGLVVGNVTYVAKAVSLERIYDSDFTIALVLGILAGVIFLLLLLLCYSFKRKRQHSKSITKTFDRVQVDRIRAESSRRTKVERNDIEKDIGEYVEIELNPSSNKYTKISTFVKEDKRSEEIDPNLEKENIYVNEDFQEYVEITPGPSSNTYTRIGTFSKDNKRNEEIDPNWEKKNIYINQDFQEYEEITPGFNSKKLSREKSVCSSLVMSINMALIKCGYDAFNAKRRGFKIKRPNIQSDQSPSTQLDMDKTTKF</sequence>
<dbReference type="Pfam" id="PF00094">
    <property type="entry name" value="VWD"/>
    <property type="match status" value="1"/>
</dbReference>
<dbReference type="SMART" id="SM00179">
    <property type="entry name" value="EGF_CA"/>
    <property type="match status" value="4"/>
</dbReference>
<dbReference type="InterPro" id="IPR001846">
    <property type="entry name" value="VWF_type-D"/>
</dbReference>
<reference evidence="16" key="1">
    <citation type="submission" date="2023-08" db="EMBL/GenBank/DDBJ databases">
        <authorList>
            <person name="Alioto T."/>
            <person name="Alioto T."/>
            <person name="Gomez Garrido J."/>
        </authorList>
    </citation>
    <scope>NUCLEOTIDE SEQUENCE</scope>
</reference>
<feature type="compositionally biased region" description="Basic and acidic residues" evidence="11">
    <location>
        <begin position="1024"/>
        <end position="1034"/>
    </location>
</feature>
<feature type="disulfide bond" evidence="10">
    <location>
        <begin position="556"/>
        <end position="565"/>
    </location>
</feature>
<feature type="domain" description="VWFD" evidence="15">
    <location>
        <begin position="61"/>
        <end position="274"/>
    </location>
</feature>
<feature type="domain" description="EGF-like" evidence="13">
    <location>
        <begin position="474"/>
        <end position="518"/>
    </location>
</feature>
<comment type="caution">
    <text evidence="9">Lacks conserved residue(s) required for the propagation of feature annotation.</text>
</comment>
<evidence type="ECO:0000259" key="15">
    <source>
        <dbReference type="PROSITE" id="PS51233"/>
    </source>
</evidence>
<protein>
    <submittedName>
        <fullName evidence="16">Mucinmucin-4-like</fullName>
    </submittedName>
</protein>
<evidence type="ECO:0000313" key="16">
    <source>
        <dbReference type="EMBL" id="CAI9724672.1"/>
    </source>
</evidence>
<evidence type="ECO:0000256" key="4">
    <source>
        <dbReference type="ARBA" id="ARBA00022692"/>
    </source>
</evidence>
<feature type="compositionally biased region" description="Basic and acidic residues" evidence="11">
    <location>
        <begin position="918"/>
        <end position="927"/>
    </location>
</feature>
<dbReference type="InterPro" id="IPR018097">
    <property type="entry name" value="EGF_Ca-bd_CS"/>
</dbReference>
<evidence type="ECO:0000256" key="7">
    <source>
        <dbReference type="ARBA" id="ARBA00023136"/>
    </source>
</evidence>
<dbReference type="InterPro" id="IPR009030">
    <property type="entry name" value="Growth_fac_rcpt_cys_sf"/>
</dbReference>
<feature type="compositionally biased region" description="Basic and acidic residues" evidence="11">
    <location>
        <begin position="1184"/>
        <end position="1193"/>
    </location>
</feature>
<dbReference type="PROSITE" id="PS50026">
    <property type="entry name" value="EGF_3"/>
    <property type="match status" value="4"/>
</dbReference>
<dbReference type="InterPro" id="IPR051495">
    <property type="entry name" value="Epithelial_Barrier/Signaling"/>
</dbReference>
<dbReference type="PROSITE" id="PS00022">
    <property type="entry name" value="EGF_1"/>
    <property type="match status" value="1"/>
</dbReference>
<evidence type="ECO:0000256" key="1">
    <source>
        <dbReference type="ARBA" id="ARBA00004370"/>
    </source>
</evidence>
<evidence type="ECO:0000256" key="2">
    <source>
        <dbReference type="ARBA" id="ARBA00022473"/>
    </source>
</evidence>
<keyword evidence="2" id="KW-0217">Developmental protein</keyword>
<accession>A0AA36F4Y6</accession>
<keyword evidence="17" id="KW-1185">Reference proteome</keyword>
<feature type="compositionally biased region" description="Basic and acidic residues" evidence="11">
    <location>
        <begin position="1106"/>
        <end position="1115"/>
    </location>
</feature>